<proteinExistence type="predicted"/>
<dbReference type="Gene3D" id="3.40.50.720">
    <property type="entry name" value="NAD(P)-binding Rossmann-like Domain"/>
    <property type="match status" value="2"/>
</dbReference>
<dbReference type="Gene3D" id="3.90.25.10">
    <property type="entry name" value="UDP-galactose 4-epimerase, domain 1"/>
    <property type="match status" value="1"/>
</dbReference>
<dbReference type="PANTHER" id="PTHR47706">
    <property type="entry name" value="NMRA-LIKE FAMILY PROTEIN"/>
    <property type="match status" value="1"/>
</dbReference>
<dbReference type="AlphaFoldDB" id="A0A4P7NN86"/>
<dbReference type="GO" id="GO:0016491">
    <property type="term" value="F:oxidoreductase activity"/>
    <property type="evidence" value="ECO:0007669"/>
    <property type="project" value="UniProtKB-KW"/>
</dbReference>
<dbReference type="PANTHER" id="PTHR47706:SF9">
    <property type="entry name" value="NMRA-LIKE DOMAIN-CONTAINING PROTEIN-RELATED"/>
    <property type="match status" value="1"/>
</dbReference>
<reference evidence="3 4" key="1">
    <citation type="journal article" date="2019" name="Mol. Biol. Evol.">
        <title>Blast fungal genomes show frequent chromosomal changes, gene gains and losses, and effector gene turnover.</title>
        <authorList>
            <person name="Gomez Luciano L.B."/>
            <person name="Jason Tsai I."/>
            <person name="Chuma I."/>
            <person name="Tosa Y."/>
            <person name="Chen Y.H."/>
            <person name="Li J.Y."/>
            <person name="Li M.Y."/>
            <person name="Jade Lu M.Y."/>
            <person name="Nakayashiki H."/>
            <person name="Li W.H."/>
        </authorList>
    </citation>
    <scope>NUCLEOTIDE SEQUENCE [LARGE SCALE GENOMIC DNA]</scope>
    <source>
        <strain evidence="3">MZ5-1-6</strain>
    </source>
</reference>
<accession>A0A4P7NN86</accession>
<sequence>MASSKLKVVIAGASGHTGVSIMNQLLAAPAQFEVTALARPESVNKAHRCSSQFTKAGVGRYITSFWASVCPPTGFMAVRDEKEALFNRCKRLYLPYTVIDVGLWYQVNIPLVPSGRLDDLIVLDDSFIFGDGNTKTGLIDIDDIGRYVARIIPDPRTLNKMVAAFGQVTTQNEIHSIVEEVTGETIPRKYRSRKDLEETISATVEKLAQNPIDEGLIMQKFILGYACSRGIRDDNNLDTAKYLRYLDAKELSPDVECMSFQDYIRQLVEGKRDAAVHVGRELGLDKRR</sequence>
<evidence type="ECO:0000256" key="2">
    <source>
        <dbReference type="ARBA" id="ARBA00023002"/>
    </source>
</evidence>
<keyword evidence="2" id="KW-0560">Oxidoreductase</keyword>
<dbReference type="InterPro" id="IPR051609">
    <property type="entry name" value="NmrA/Isoflavone_reductase-like"/>
</dbReference>
<protein>
    <submittedName>
        <fullName evidence="3">Uncharacterized protein</fullName>
    </submittedName>
</protein>
<organism evidence="3 4">
    <name type="scientific">Pyricularia oryzae</name>
    <name type="common">Rice blast fungus</name>
    <name type="synonym">Magnaporthe oryzae</name>
    <dbReference type="NCBI Taxonomy" id="318829"/>
    <lineage>
        <taxon>Eukaryota</taxon>
        <taxon>Fungi</taxon>
        <taxon>Dikarya</taxon>
        <taxon>Ascomycota</taxon>
        <taxon>Pezizomycotina</taxon>
        <taxon>Sordariomycetes</taxon>
        <taxon>Sordariomycetidae</taxon>
        <taxon>Magnaporthales</taxon>
        <taxon>Pyriculariaceae</taxon>
        <taxon>Pyricularia</taxon>
    </lineage>
</organism>
<name>A0A4P7NN86_PYROR</name>
<evidence type="ECO:0000256" key="1">
    <source>
        <dbReference type="ARBA" id="ARBA00022857"/>
    </source>
</evidence>
<dbReference type="SUPFAM" id="SSF51735">
    <property type="entry name" value="NAD(P)-binding Rossmann-fold domains"/>
    <property type="match status" value="1"/>
</dbReference>
<evidence type="ECO:0000313" key="4">
    <source>
        <dbReference type="Proteomes" id="UP000294847"/>
    </source>
</evidence>
<gene>
    <name evidence="3" type="ORF">PoMZ_05443</name>
</gene>
<evidence type="ECO:0000313" key="3">
    <source>
        <dbReference type="EMBL" id="QBZ63755.1"/>
    </source>
</evidence>
<dbReference type="Proteomes" id="UP000294847">
    <property type="component" value="Chromosome 6"/>
</dbReference>
<dbReference type="InterPro" id="IPR036291">
    <property type="entry name" value="NAD(P)-bd_dom_sf"/>
</dbReference>
<keyword evidence="1" id="KW-0521">NADP</keyword>
<dbReference type="EMBL" id="CP034209">
    <property type="protein sequence ID" value="QBZ63755.1"/>
    <property type="molecule type" value="Genomic_DNA"/>
</dbReference>